<sequence>MENKNVFVLYMILLLVGSSLMFERVDCRVLRSKPFRDINDHDQSSATMKVKNSKSTPLPKSYAYRLASGPSKRGRGH</sequence>
<evidence type="ECO:0000313" key="4">
    <source>
        <dbReference type="Proteomes" id="UP000694240"/>
    </source>
</evidence>
<accession>A0A8T1XGU2</accession>
<comment type="caution">
    <text evidence="3">The sequence shown here is derived from an EMBL/GenBank/DDBJ whole genome shotgun (WGS) entry which is preliminary data.</text>
</comment>
<keyword evidence="2" id="KW-1133">Transmembrane helix</keyword>
<gene>
    <name evidence="3" type="ORF">ISN45_Aa08g006210</name>
</gene>
<keyword evidence="4" id="KW-1185">Reference proteome</keyword>
<evidence type="ECO:0008006" key="5">
    <source>
        <dbReference type="Google" id="ProtNLM"/>
    </source>
</evidence>
<keyword evidence="2" id="KW-0472">Membrane</keyword>
<evidence type="ECO:0000313" key="3">
    <source>
        <dbReference type="EMBL" id="KAG7532985.1"/>
    </source>
</evidence>
<evidence type="ECO:0000256" key="1">
    <source>
        <dbReference type="SAM" id="MobiDB-lite"/>
    </source>
</evidence>
<dbReference type="EMBL" id="JAEFBK010000013">
    <property type="protein sequence ID" value="KAG7532985.1"/>
    <property type="molecule type" value="Genomic_DNA"/>
</dbReference>
<name>A0A8T1XGU2_9BRAS</name>
<feature type="transmembrane region" description="Helical" evidence="2">
    <location>
        <begin position="6"/>
        <end position="23"/>
    </location>
</feature>
<organism evidence="3 4">
    <name type="scientific">Arabidopsis thaliana x Arabidopsis arenosa</name>
    <dbReference type="NCBI Taxonomy" id="1240361"/>
    <lineage>
        <taxon>Eukaryota</taxon>
        <taxon>Viridiplantae</taxon>
        <taxon>Streptophyta</taxon>
        <taxon>Embryophyta</taxon>
        <taxon>Tracheophyta</taxon>
        <taxon>Spermatophyta</taxon>
        <taxon>Magnoliopsida</taxon>
        <taxon>eudicotyledons</taxon>
        <taxon>Gunneridae</taxon>
        <taxon>Pentapetalae</taxon>
        <taxon>rosids</taxon>
        <taxon>malvids</taxon>
        <taxon>Brassicales</taxon>
        <taxon>Brassicaceae</taxon>
        <taxon>Camelineae</taxon>
        <taxon>Arabidopsis</taxon>
    </lineage>
</organism>
<reference evidence="3 4" key="1">
    <citation type="submission" date="2020-12" db="EMBL/GenBank/DDBJ databases">
        <title>Concerted genomic and epigenomic changes stabilize Arabidopsis allopolyploids.</title>
        <authorList>
            <person name="Chen Z."/>
        </authorList>
    </citation>
    <scope>NUCLEOTIDE SEQUENCE [LARGE SCALE GENOMIC DNA]</scope>
    <source>
        <strain evidence="3">Allo738</strain>
        <tissue evidence="3">Leaf</tissue>
    </source>
</reference>
<dbReference type="Proteomes" id="UP000694240">
    <property type="component" value="Chromosome 13"/>
</dbReference>
<feature type="region of interest" description="Disordered" evidence="1">
    <location>
        <begin position="37"/>
        <end position="77"/>
    </location>
</feature>
<keyword evidence="2" id="KW-0812">Transmembrane</keyword>
<evidence type="ECO:0000256" key="2">
    <source>
        <dbReference type="SAM" id="Phobius"/>
    </source>
</evidence>
<proteinExistence type="predicted"/>
<dbReference type="AlphaFoldDB" id="A0A8T1XGU2"/>
<protein>
    <recommendedName>
        <fullName evidence="5">Transmembrane protein</fullName>
    </recommendedName>
</protein>